<feature type="domain" description="CobW C-terminal" evidence="6">
    <location>
        <begin position="227"/>
        <end position="328"/>
    </location>
</feature>
<comment type="caution">
    <text evidence="7">The sequence shown here is derived from an EMBL/GenBank/DDBJ whole genome shotgun (WGS) entry which is preliminary data.</text>
</comment>
<reference evidence="7 8" key="1">
    <citation type="submission" date="2020-12" db="EMBL/GenBank/DDBJ databases">
        <title>Brachybacterium sp. MASK1Z-5, whole genome shotgun sequence.</title>
        <authorList>
            <person name="Tuo L."/>
        </authorList>
    </citation>
    <scope>NUCLEOTIDE SEQUENCE [LARGE SCALE GENOMIC DNA]</scope>
    <source>
        <strain evidence="7 8">MASK1Z-5</strain>
    </source>
</reference>
<dbReference type="Pfam" id="PF07683">
    <property type="entry name" value="CobW_C"/>
    <property type="match status" value="1"/>
</dbReference>
<keyword evidence="1" id="KW-0547">Nucleotide-binding</keyword>
<evidence type="ECO:0000256" key="2">
    <source>
        <dbReference type="ARBA" id="ARBA00022801"/>
    </source>
</evidence>
<dbReference type="InterPro" id="IPR027417">
    <property type="entry name" value="P-loop_NTPase"/>
</dbReference>
<dbReference type="Pfam" id="PF02492">
    <property type="entry name" value="cobW"/>
    <property type="match status" value="1"/>
</dbReference>
<dbReference type="InterPro" id="IPR036627">
    <property type="entry name" value="CobW-likC_sf"/>
</dbReference>
<keyword evidence="2" id="KW-0378">Hydrolase</keyword>
<dbReference type="Proteomes" id="UP000612352">
    <property type="component" value="Unassembled WGS sequence"/>
</dbReference>
<dbReference type="SMART" id="SM00833">
    <property type="entry name" value="CobW_C"/>
    <property type="match status" value="1"/>
</dbReference>
<keyword evidence="8" id="KW-1185">Reference proteome</keyword>
<dbReference type="EMBL" id="JAEDAJ010000005">
    <property type="protein sequence ID" value="MBK0331848.1"/>
    <property type="molecule type" value="Genomic_DNA"/>
</dbReference>
<organism evidence="7 8">
    <name type="scientific">Brachybacterium halotolerans</name>
    <dbReference type="NCBI Taxonomy" id="2795215"/>
    <lineage>
        <taxon>Bacteria</taxon>
        <taxon>Bacillati</taxon>
        <taxon>Actinomycetota</taxon>
        <taxon>Actinomycetes</taxon>
        <taxon>Micrococcales</taxon>
        <taxon>Dermabacteraceae</taxon>
        <taxon>Brachybacterium</taxon>
    </lineage>
</organism>
<dbReference type="Gene3D" id="3.40.50.300">
    <property type="entry name" value="P-loop containing nucleotide triphosphate hydrolases"/>
    <property type="match status" value="1"/>
</dbReference>
<dbReference type="InterPro" id="IPR051316">
    <property type="entry name" value="Zinc-reg_GTPase_activator"/>
</dbReference>
<dbReference type="InterPro" id="IPR003495">
    <property type="entry name" value="CobW/HypB/UreG_nucleotide-bd"/>
</dbReference>
<dbReference type="PANTHER" id="PTHR13748">
    <property type="entry name" value="COBW-RELATED"/>
    <property type="match status" value="1"/>
</dbReference>
<proteinExistence type="inferred from homology"/>
<dbReference type="InterPro" id="IPR011629">
    <property type="entry name" value="CobW-like_C"/>
</dbReference>
<evidence type="ECO:0000313" key="8">
    <source>
        <dbReference type="Proteomes" id="UP000612352"/>
    </source>
</evidence>
<evidence type="ECO:0000259" key="6">
    <source>
        <dbReference type="SMART" id="SM00833"/>
    </source>
</evidence>
<gene>
    <name evidence="7" type="ORF">I8D64_10570</name>
</gene>
<dbReference type="PANTHER" id="PTHR13748:SF62">
    <property type="entry name" value="COBW DOMAIN-CONTAINING PROTEIN"/>
    <property type="match status" value="1"/>
</dbReference>
<protein>
    <submittedName>
        <fullName evidence="7">GTP-binding protein</fullName>
    </submittedName>
</protein>
<evidence type="ECO:0000256" key="4">
    <source>
        <dbReference type="ARBA" id="ARBA00034320"/>
    </source>
</evidence>
<accession>A0ABS1BB33</accession>
<dbReference type="Gene3D" id="3.30.1220.10">
    <property type="entry name" value="CobW-like, C-terminal domain"/>
    <property type="match status" value="1"/>
</dbReference>
<comment type="catalytic activity">
    <reaction evidence="5">
        <text>GTP + H2O = GDP + phosphate + H(+)</text>
        <dbReference type="Rhea" id="RHEA:19669"/>
        <dbReference type="ChEBI" id="CHEBI:15377"/>
        <dbReference type="ChEBI" id="CHEBI:15378"/>
        <dbReference type="ChEBI" id="CHEBI:37565"/>
        <dbReference type="ChEBI" id="CHEBI:43474"/>
        <dbReference type="ChEBI" id="CHEBI:58189"/>
    </reaction>
    <physiologicalReaction direction="left-to-right" evidence="5">
        <dbReference type="Rhea" id="RHEA:19670"/>
    </physiologicalReaction>
</comment>
<evidence type="ECO:0000256" key="1">
    <source>
        <dbReference type="ARBA" id="ARBA00022741"/>
    </source>
</evidence>
<comment type="similarity">
    <text evidence="4">Belongs to the SIMIBI class G3E GTPase family. ZNG1 subfamily.</text>
</comment>
<evidence type="ECO:0000256" key="5">
    <source>
        <dbReference type="ARBA" id="ARBA00049117"/>
    </source>
</evidence>
<dbReference type="SUPFAM" id="SSF52540">
    <property type="entry name" value="P-loop containing nucleoside triphosphate hydrolases"/>
    <property type="match status" value="1"/>
</dbReference>
<evidence type="ECO:0000256" key="3">
    <source>
        <dbReference type="ARBA" id="ARBA00023186"/>
    </source>
</evidence>
<sequence>MIALTGHLGAGKTTVLNALLAVPGARLGVIVNDVGEINVDAAMVTGQVDDAASIAGGCLCCLPDSTPLDDALERLSRPRLALDAIVIEASGAAEPLALGRMIRFSSAERTRLAGVVEVVDAETCFETVDPGGDGPHPRPAPARYAAPSLVLVTKTDLLPARLAARRLEAITARVRERSEDAHVLAVPRGGLDPALLLDVARTEDPPDQLPLAALAREEHARHVHEHADAVTVHAHGPAEPSALADLLEDPPEGVFRLKGIVAVAGPRDRRRFALNLVGRRVHVAAAPAEADAGAQAEAEAESEHPEGLVAIGMHLDEAAVRARLAAALAPCEHPSAAGMRRLLRLKRLSA</sequence>
<keyword evidence="3" id="KW-0143">Chaperone</keyword>
<dbReference type="SUPFAM" id="SSF90002">
    <property type="entry name" value="Hypothetical protein YjiA, C-terminal domain"/>
    <property type="match status" value="1"/>
</dbReference>
<name>A0ABS1BB33_9MICO</name>
<evidence type="ECO:0000313" key="7">
    <source>
        <dbReference type="EMBL" id="MBK0331848.1"/>
    </source>
</evidence>